<evidence type="ECO:0000313" key="2">
    <source>
        <dbReference type="Proteomes" id="UP000310168"/>
    </source>
</evidence>
<gene>
    <name evidence="1" type="ORF">EZH24_13890</name>
</gene>
<keyword evidence="1" id="KW-0547">Nucleotide-binding</keyword>
<name>A0ABY2TLB7_9SPIR</name>
<dbReference type="Proteomes" id="UP000310168">
    <property type="component" value="Unassembled WGS sequence"/>
</dbReference>
<protein>
    <submittedName>
        <fullName evidence="1">Peptide ABC transporter ATP-binding protein</fullName>
    </submittedName>
</protein>
<reference evidence="1 2" key="1">
    <citation type="journal article" date="2019" name="Anaerobe">
        <title>Brachyspira catarrhinii sp. nov., an anaerobic intestinal spirochaete isolated from vervet monkeys may have been misidentified as Brachyspira aalborgi in previous studies.</title>
        <authorList>
            <person name="Phillips N.D."/>
            <person name="La T."/>
            <person name="Hampson D.J."/>
        </authorList>
    </citation>
    <scope>NUCLEOTIDE SEQUENCE [LARGE SCALE GENOMIC DNA]</scope>
    <source>
        <strain evidence="1 2">Z12</strain>
    </source>
</reference>
<accession>A0ABY2TLB7</accession>
<dbReference type="EMBL" id="SJDU01000955">
    <property type="protein sequence ID" value="TKZ15445.1"/>
    <property type="molecule type" value="Genomic_DNA"/>
</dbReference>
<feature type="non-terminal residue" evidence="1">
    <location>
        <position position="1"/>
    </location>
</feature>
<dbReference type="GO" id="GO:0005524">
    <property type="term" value="F:ATP binding"/>
    <property type="evidence" value="ECO:0007669"/>
    <property type="project" value="UniProtKB-KW"/>
</dbReference>
<sequence length="27" mass="3368">EDEKPEEFFNNPKHSRTKEFLYKVLNK</sequence>
<organism evidence="1 2">
    <name type="scientific">Brachyspira catarrhinii</name>
    <dbReference type="NCBI Taxonomy" id="2528966"/>
    <lineage>
        <taxon>Bacteria</taxon>
        <taxon>Pseudomonadati</taxon>
        <taxon>Spirochaetota</taxon>
        <taxon>Spirochaetia</taxon>
        <taxon>Brachyspirales</taxon>
        <taxon>Brachyspiraceae</taxon>
        <taxon>Brachyspira</taxon>
    </lineage>
</organism>
<proteinExistence type="predicted"/>
<evidence type="ECO:0000313" key="1">
    <source>
        <dbReference type="EMBL" id="TKZ15445.1"/>
    </source>
</evidence>
<keyword evidence="2" id="KW-1185">Reference proteome</keyword>
<comment type="caution">
    <text evidence="1">The sequence shown here is derived from an EMBL/GenBank/DDBJ whole genome shotgun (WGS) entry which is preliminary data.</text>
</comment>
<keyword evidence="1" id="KW-0067">ATP-binding</keyword>